<dbReference type="EMBL" id="AYKW01000056">
    <property type="protein sequence ID" value="PIL25135.1"/>
    <property type="molecule type" value="Genomic_DNA"/>
</dbReference>
<accession>A0A2G8RUE7</accession>
<sequence length="175" mass="19312">MCEQSSQDRTPIRSPPPEYVHALHLAAGGMAVGSISASNTAPIDVSSLLLPEHLRLTRWSWAGYKETIPVLCALRGVDDHLHNGRPEGQVLDKKWEEDDTLCKAIILFNITDRSCLERVFVSSRSDASQIWNGLVAMHERHSWKDASSAEQASVIVCVTTVLGIAYMVVFSNLGR</sequence>
<dbReference type="Proteomes" id="UP000230002">
    <property type="component" value="Unassembled WGS sequence"/>
</dbReference>
<keyword evidence="1" id="KW-1133">Transmembrane helix</keyword>
<protein>
    <submittedName>
        <fullName evidence="2">Uncharacterized protein</fullName>
    </submittedName>
</protein>
<proteinExistence type="predicted"/>
<keyword evidence="1" id="KW-0812">Transmembrane</keyword>
<comment type="caution">
    <text evidence="2">The sequence shown here is derived from an EMBL/GenBank/DDBJ whole genome shotgun (WGS) entry which is preliminary data.</text>
</comment>
<organism evidence="2 3">
    <name type="scientific">Ganoderma sinense ZZ0214-1</name>
    <dbReference type="NCBI Taxonomy" id="1077348"/>
    <lineage>
        <taxon>Eukaryota</taxon>
        <taxon>Fungi</taxon>
        <taxon>Dikarya</taxon>
        <taxon>Basidiomycota</taxon>
        <taxon>Agaricomycotina</taxon>
        <taxon>Agaricomycetes</taxon>
        <taxon>Polyporales</taxon>
        <taxon>Polyporaceae</taxon>
        <taxon>Ganoderma</taxon>
    </lineage>
</organism>
<evidence type="ECO:0000313" key="3">
    <source>
        <dbReference type="Proteomes" id="UP000230002"/>
    </source>
</evidence>
<dbReference type="AlphaFoldDB" id="A0A2G8RUE7"/>
<evidence type="ECO:0000313" key="2">
    <source>
        <dbReference type="EMBL" id="PIL25135.1"/>
    </source>
</evidence>
<dbReference type="OrthoDB" id="2713197at2759"/>
<reference evidence="2 3" key="1">
    <citation type="journal article" date="2015" name="Sci. Rep.">
        <title>Chromosome-level genome map provides insights into diverse defense mechanisms in the medicinal fungus Ganoderma sinense.</title>
        <authorList>
            <person name="Zhu Y."/>
            <person name="Xu J."/>
            <person name="Sun C."/>
            <person name="Zhou S."/>
            <person name="Xu H."/>
            <person name="Nelson D.R."/>
            <person name="Qian J."/>
            <person name="Song J."/>
            <person name="Luo H."/>
            <person name="Xiang L."/>
            <person name="Li Y."/>
            <person name="Xu Z."/>
            <person name="Ji A."/>
            <person name="Wang L."/>
            <person name="Lu S."/>
            <person name="Hayward A."/>
            <person name="Sun W."/>
            <person name="Li X."/>
            <person name="Schwartz D.C."/>
            <person name="Wang Y."/>
            <person name="Chen S."/>
        </authorList>
    </citation>
    <scope>NUCLEOTIDE SEQUENCE [LARGE SCALE GENOMIC DNA]</scope>
    <source>
        <strain evidence="2 3">ZZ0214-1</strain>
    </source>
</reference>
<evidence type="ECO:0000256" key="1">
    <source>
        <dbReference type="SAM" id="Phobius"/>
    </source>
</evidence>
<keyword evidence="3" id="KW-1185">Reference proteome</keyword>
<name>A0A2G8RUE7_9APHY</name>
<gene>
    <name evidence="2" type="ORF">GSI_13024</name>
</gene>
<keyword evidence="1" id="KW-0472">Membrane</keyword>
<feature type="transmembrane region" description="Helical" evidence="1">
    <location>
        <begin position="152"/>
        <end position="173"/>
    </location>
</feature>